<gene>
    <name evidence="2" type="ORF">JX265_009195</name>
</gene>
<evidence type="ECO:0000313" key="3">
    <source>
        <dbReference type="Proteomes" id="UP000829685"/>
    </source>
</evidence>
<dbReference type="Proteomes" id="UP000829685">
    <property type="component" value="Unassembled WGS sequence"/>
</dbReference>
<dbReference type="EMBL" id="JAFIMR010000027">
    <property type="protein sequence ID" value="KAI1862481.1"/>
    <property type="molecule type" value="Genomic_DNA"/>
</dbReference>
<sequence length="191" mass="21953">MLALLVHFLLPLVTCRPTPPGQGTPSSSLTPPPDGHTWLNLAQINLKNWELTGTKLDCRRETTDELYSCEYSFHWNDPNYNDSSDCSNYFSWDGVTVEQGSKNNFNTEATRCDGSLLPWDFKFNVVRSVESAWSYSMTISRQRKDPKLFGPWPTTYFGYPNITMDRDMDDQKTKVYSHDEIIYVTIQGLSQ</sequence>
<organism evidence="2 3">
    <name type="scientific">Neoarthrinium moseri</name>
    <dbReference type="NCBI Taxonomy" id="1658444"/>
    <lineage>
        <taxon>Eukaryota</taxon>
        <taxon>Fungi</taxon>
        <taxon>Dikarya</taxon>
        <taxon>Ascomycota</taxon>
        <taxon>Pezizomycotina</taxon>
        <taxon>Sordariomycetes</taxon>
        <taxon>Xylariomycetidae</taxon>
        <taxon>Amphisphaeriales</taxon>
        <taxon>Apiosporaceae</taxon>
        <taxon>Neoarthrinium</taxon>
    </lineage>
</organism>
<evidence type="ECO:0000313" key="2">
    <source>
        <dbReference type="EMBL" id="KAI1862481.1"/>
    </source>
</evidence>
<dbReference type="AlphaFoldDB" id="A0A9P9WGV2"/>
<protein>
    <submittedName>
        <fullName evidence="2">Uncharacterized protein</fullName>
    </submittedName>
</protein>
<keyword evidence="3" id="KW-1185">Reference proteome</keyword>
<name>A0A9P9WGV2_9PEZI</name>
<keyword evidence="1" id="KW-0732">Signal</keyword>
<feature type="chain" id="PRO_5040336048" evidence="1">
    <location>
        <begin position="16"/>
        <end position="191"/>
    </location>
</feature>
<feature type="signal peptide" evidence="1">
    <location>
        <begin position="1"/>
        <end position="15"/>
    </location>
</feature>
<accession>A0A9P9WGV2</accession>
<proteinExistence type="predicted"/>
<evidence type="ECO:0000256" key="1">
    <source>
        <dbReference type="SAM" id="SignalP"/>
    </source>
</evidence>
<reference evidence="2" key="1">
    <citation type="submission" date="2021-03" db="EMBL/GenBank/DDBJ databases">
        <title>Revisited historic fungal species revealed as producer of novel bioactive compounds through whole genome sequencing and comparative genomics.</title>
        <authorList>
            <person name="Vignolle G.A."/>
            <person name="Hochenegger N."/>
            <person name="Mach R.L."/>
            <person name="Mach-Aigner A.R."/>
            <person name="Javad Rahimi M."/>
            <person name="Salim K.A."/>
            <person name="Chan C.M."/>
            <person name="Lim L.B.L."/>
            <person name="Cai F."/>
            <person name="Druzhinina I.S."/>
            <person name="U'Ren J.M."/>
            <person name="Derntl C."/>
        </authorList>
    </citation>
    <scope>NUCLEOTIDE SEQUENCE</scope>
    <source>
        <strain evidence="2">TUCIM 5799</strain>
    </source>
</reference>
<comment type="caution">
    <text evidence="2">The sequence shown here is derived from an EMBL/GenBank/DDBJ whole genome shotgun (WGS) entry which is preliminary data.</text>
</comment>